<evidence type="ECO:0000313" key="1">
    <source>
        <dbReference type="EMBL" id="MPM68167.1"/>
    </source>
</evidence>
<dbReference type="EMBL" id="VSSQ01022101">
    <property type="protein sequence ID" value="MPM68167.1"/>
    <property type="molecule type" value="Genomic_DNA"/>
</dbReference>
<reference evidence="1" key="1">
    <citation type="submission" date="2019-08" db="EMBL/GenBank/DDBJ databases">
        <authorList>
            <person name="Kucharzyk K."/>
            <person name="Murdoch R.W."/>
            <person name="Higgins S."/>
            <person name="Loffler F."/>
        </authorList>
    </citation>
    <scope>NUCLEOTIDE SEQUENCE</scope>
</reference>
<accession>A0A645BSF6</accession>
<sequence>MQHVFEAPARVTAFARCQRDARAGVQFGKGFLVFNQHRLFHKQNTVRLQLLEQSLRHRFVGTPVEVDGDTEVVSDRFADSLQLQAEAVDRLIIGNPTHRVHTEHLNGAKAEVLLFQRTARGFFGRVGVDPAVDFHFVANASAEELVNRNAQRLGFDVPERLIDAGERAG</sequence>
<protein>
    <submittedName>
        <fullName evidence="1">Uncharacterized protein</fullName>
    </submittedName>
</protein>
<dbReference type="AlphaFoldDB" id="A0A645BSF6"/>
<name>A0A645BSF6_9ZZZZ</name>
<proteinExistence type="predicted"/>
<comment type="caution">
    <text evidence="1">The sequence shown here is derived from an EMBL/GenBank/DDBJ whole genome shotgun (WGS) entry which is preliminary data.</text>
</comment>
<organism evidence="1">
    <name type="scientific">bioreactor metagenome</name>
    <dbReference type="NCBI Taxonomy" id="1076179"/>
    <lineage>
        <taxon>unclassified sequences</taxon>
        <taxon>metagenomes</taxon>
        <taxon>ecological metagenomes</taxon>
    </lineage>
</organism>
<gene>
    <name evidence="1" type="ORF">SDC9_115098</name>
</gene>